<dbReference type="SUPFAM" id="SSF53756">
    <property type="entry name" value="UDP-Glycosyltransferase/glycogen phosphorylase"/>
    <property type="match status" value="1"/>
</dbReference>
<keyword evidence="2" id="KW-1185">Reference proteome</keyword>
<dbReference type="AlphaFoldDB" id="A0A9E8MUW5"/>
<accession>A0A9E8MUW5</accession>
<dbReference type="Proteomes" id="UP001164705">
    <property type="component" value="Chromosome"/>
</dbReference>
<dbReference type="KEGG" id="lnu:N7U66_19195"/>
<name>A0A9E8MUW5_9FLAO</name>
<evidence type="ECO:0000313" key="2">
    <source>
        <dbReference type="Proteomes" id="UP001164705"/>
    </source>
</evidence>
<organism evidence="1 2">
    <name type="scientific">Lacinutrix neustonica</name>
    <dbReference type="NCBI Taxonomy" id="2980107"/>
    <lineage>
        <taxon>Bacteria</taxon>
        <taxon>Pseudomonadati</taxon>
        <taxon>Bacteroidota</taxon>
        <taxon>Flavobacteriia</taxon>
        <taxon>Flavobacteriales</taxon>
        <taxon>Flavobacteriaceae</taxon>
        <taxon>Lacinutrix</taxon>
    </lineage>
</organism>
<evidence type="ECO:0000313" key="1">
    <source>
        <dbReference type="EMBL" id="WAC01943.1"/>
    </source>
</evidence>
<reference evidence="1" key="1">
    <citation type="submission" date="2022-11" db="EMBL/GenBank/DDBJ databases">
        <title>Lacinutrix neustonica HL-RS19T sp. nov., isolated from the surface microlayer sample of brackish Lake Shihwa.</title>
        <authorList>
            <person name="Choi J.Y."/>
            <person name="Hwang C.Y."/>
        </authorList>
    </citation>
    <scope>NUCLEOTIDE SEQUENCE</scope>
    <source>
        <strain evidence="1">HL-RS19</strain>
    </source>
</reference>
<protein>
    <submittedName>
        <fullName evidence="1">Uncharacterized protein</fullName>
    </submittedName>
</protein>
<dbReference type="EMBL" id="CP113088">
    <property type="protein sequence ID" value="WAC01943.1"/>
    <property type="molecule type" value="Genomic_DNA"/>
</dbReference>
<sequence>MFWFDIKDGATVPSLSWLTAFQNWKFRWPHWSGRYFIKKKWPNVYKVLEKDTAKAFEDALLEVKRDAVHSFVLYLSCVPILKVMQKHSNLKWIYSSWGSDLYYFKEFPAYRKDIEAVLQRVNYLFTDCKRDVQLAKDMGFNGTVLGTFPGGGGYDFSIANTLIKTPVLARKIILIKGYQGRSGRAIEVLKALEPLKRELKKYQLVIFGADPEVLSYIENHTWFKHLDMRVYSKSKILSHRDYFKTNGHCITIYRK</sequence>
<proteinExistence type="predicted"/>
<gene>
    <name evidence="1" type="ORF">N7U66_19195</name>
</gene>
<dbReference type="RefSeq" id="WP_267676541.1">
    <property type="nucleotide sequence ID" value="NZ_CP113088.1"/>
</dbReference>